<evidence type="ECO:0000256" key="2">
    <source>
        <dbReference type="ARBA" id="ARBA00023125"/>
    </source>
</evidence>
<feature type="domain" description="WhiA LAGLIDADG-like" evidence="8">
    <location>
        <begin position="126"/>
        <end position="218"/>
    </location>
</feature>
<name>A0A133ZUK5_9BACL</name>
<keyword evidence="5" id="KW-0175">Coiled coil</keyword>
<dbReference type="Proteomes" id="UP000070355">
    <property type="component" value="Unassembled WGS sequence"/>
</dbReference>
<dbReference type="InterPro" id="IPR018478">
    <property type="entry name" value="Sporu_reg_WhiA_N_dom"/>
</dbReference>
<dbReference type="NCBIfam" id="TIGR00647">
    <property type="entry name" value="DNA_bind_WhiA"/>
    <property type="match status" value="1"/>
</dbReference>
<dbReference type="OrthoDB" id="401278at2"/>
<dbReference type="HAMAP" id="MF_01420">
    <property type="entry name" value="HTH_type_WhiA"/>
    <property type="match status" value="1"/>
</dbReference>
<dbReference type="Pfam" id="PF02650">
    <property type="entry name" value="HTH_WhiA"/>
    <property type="match status" value="1"/>
</dbReference>
<dbReference type="InterPro" id="IPR039518">
    <property type="entry name" value="WhiA_LAGLIDADG_dom"/>
</dbReference>
<keyword evidence="2 4" id="KW-0238">DNA-binding</keyword>
<feature type="domain" description="Sporulation transcription regulator WhiA N-terminal" evidence="7">
    <location>
        <begin position="23"/>
        <end position="104"/>
    </location>
</feature>
<dbReference type="InterPro" id="IPR023054">
    <property type="entry name" value="Sporulation_regulator_WhiA_C"/>
</dbReference>
<feature type="domain" description="Sporulation regulator WhiA C-terminal" evidence="6">
    <location>
        <begin position="221"/>
        <end position="305"/>
    </location>
</feature>
<protein>
    <recommendedName>
        <fullName evidence="4">Probable cell division protein WhiA</fullName>
    </recommendedName>
</protein>
<evidence type="ECO:0000256" key="3">
    <source>
        <dbReference type="ARBA" id="ARBA00023306"/>
    </source>
</evidence>
<dbReference type="GO" id="GO:0003677">
    <property type="term" value="F:DNA binding"/>
    <property type="evidence" value="ECO:0007669"/>
    <property type="project" value="UniProtKB-UniRule"/>
</dbReference>
<dbReference type="PATRIC" id="fig|1379.3.peg.1238"/>
<evidence type="ECO:0000259" key="8">
    <source>
        <dbReference type="Pfam" id="PF14527"/>
    </source>
</evidence>
<dbReference type="STRING" id="1379.HMPREF3186_01258"/>
<dbReference type="Gene3D" id="3.10.28.10">
    <property type="entry name" value="Homing endonucleases"/>
    <property type="match status" value="1"/>
</dbReference>
<evidence type="ECO:0000256" key="5">
    <source>
        <dbReference type="SAM" id="Coils"/>
    </source>
</evidence>
<dbReference type="GO" id="GO:0043937">
    <property type="term" value="P:regulation of sporulation"/>
    <property type="evidence" value="ECO:0007669"/>
    <property type="project" value="InterPro"/>
</dbReference>
<keyword evidence="1 4" id="KW-0132">Cell division</keyword>
<reference evidence="10" key="1">
    <citation type="submission" date="2016-01" db="EMBL/GenBank/DDBJ databases">
        <authorList>
            <person name="Mitreva M."/>
            <person name="Pepin K.H."/>
            <person name="Mihindukulasuriya K.A."/>
            <person name="Fulton R."/>
            <person name="Fronick C."/>
            <person name="O'Laughlin M."/>
            <person name="Miner T."/>
            <person name="Herter B."/>
            <person name="Rosa B.A."/>
            <person name="Cordes M."/>
            <person name="Tomlinson C."/>
            <person name="Wollam A."/>
            <person name="Palsikar V.B."/>
            <person name="Mardis E.R."/>
            <person name="Wilson R.K."/>
        </authorList>
    </citation>
    <scope>NUCLEOTIDE SEQUENCE [LARGE SCALE GENOMIC DNA]</scope>
    <source>
        <strain evidence="10">DNF01167</strain>
    </source>
</reference>
<proteinExistence type="inferred from homology"/>
<evidence type="ECO:0000259" key="6">
    <source>
        <dbReference type="Pfam" id="PF02650"/>
    </source>
</evidence>
<dbReference type="EMBL" id="LSDC01000079">
    <property type="protein sequence ID" value="KXB59103.1"/>
    <property type="molecule type" value="Genomic_DNA"/>
</dbReference>
<evidence type="ECO:0000313" key="9">
    <source>
        <dbReference type="EMBL" id="KXB59103.1"/>
    </source>
</evidence>
<comment type="similarity">
    <text evidence="4">Belongs to the WhiA family.</text>
</comment>
<evidence type="ECO:0000256" key="4">
    <source>
        <dbReference type="HAMAP-Rule" id="MF_01420"/>
    </source>
</evidence>
<dbReference type="InterPro" id="IPR003802">
    <property type="entry name" value="Sporulation_regulator_WhiA"/>
</dbReference>
<evidence type="ECO:0000256" key="1">
    <source>
        <dbReference type="ARBA" id="ARBA00022618"/>
    </source>
</evidence>
<dbReference type="SUPFAM" id="SSF55608">
    <property type="entry name" value="Homing endonucleases"/>
    <property type="match status" value="1"/>
</dbReference>
<dbReference type="RefSeq" id="WP_060914380.1">
    <property type="nucleotide sequence ID" value="NZ_JAGZGJ010000047.1"/>
</dbReference>
<comment type="function">
    <text evidence="4">Involved in cell division and chromosome segregation.</text>
</comment>
<accession>A0A133ZUK5</accession>
<organism evidence="9 10">
    <name type="scientific">Gemella haemolysans</name>
    <dbReference type="NCBI Taxonomy" id="1379"/>
    <lineage>
        <taxon>Bacteria</taxon>
        <taxon>Bacillati</taxon>
        <taxon>Bacillota</taxon>
        <taxon>Bacilli</taxon>
        <taxon>Bacillales</taxon>
        <taxon>Gemellaceae</taxon>
        <taxon>Gemella</taxon>
    </lineage>
</organism>
<gene>
    <name evidence="4" type="primary">whiA</name>
    <name evidence="9" type="ORF">HMPREF3186_01258</name>
</gene>
<dbReference type="PANTHER" id="PTHR37307">
    <property type="entry name" value="CELL DIVISION PROTEIN WHIA-RELATED"/>
    <property type="match status" value="1"/>
</dbReference>
<dbReference type="GO" id="GO:0051301">
    <property type="term" value="P:cell division"/>
    <property type="evidence" value="ECO:0007669"/>
    <property type="project" value="UniProtKB-UniRule"/>
</dbReference>
<dbReference type="AlphaFoldDB" id="A0A133ZUK5"/>
<dbReference type="Pfam" id="PF10298">
    <property type="entry name" value="WhiA_N"/>
    <property type="match status" value="1"/>
</dbReference>
<dbReference type="InterPro" id="IPR027434">
    <property type="entry name" value="Homing_endonucl"/>
</dbReference>
<dbReference type="PANTHER" id="PTHR37307:SF1">
    <property type="entry name" value="CELL DIVISION PROTEIN WHIA-RELATED"/>
    <property type="match status" value="1"/>
</dbReference>
<dbReference type="Pfam" id="PF14527">
    <property type="entry name" value="LAGLIDADG_WhiA"/>
    <property type="match status" value="1"/>
</dbReference>
<comment type="caution">
    <text evidence="9">The sequence shown here is derived from an EMBL/GenBank/DDBJ whole genome shotgun (WGS) entry which is preliminary data.</text>
</comment>
<evidence type="ECO:0000313" key="10">
    <source>
        <dbReference type="Proteomes" id="UP000070355"/>
    </source>
</evidence>
<keyword evidence="3 4" id="KW-0131">Cell cycle</keyword>
<feature type="coiled-coil region" evidence="5">
    <location>
        <begin position="152"/>
        <end position="179"/>
    </location>
</feature>
<sequence>MSYASDMKKELTLIEITKDREFLSELSALIKMNGVLNISNGRLSLSFQTENASIARRMFSLIKFFYDVHVNISVRKKLKLKKNNVYICRLDQNVKEILTDLYILNDNYTMRIDIAKELIDTDEKKRAYLRGAFLAGGSINNPRTSSYHMEIFSSYEEHNKELNELLNSYKLNARSLERKKGFIVYIKESEKIAEFINLVGAFQALFQFEDERIVRDINNSVNRMQNCDMANMNKTVNASAKQVEDINIIEERIGLDNIDEKLRVVAEARLKYPEYPLKEIAEMIEDGKLSKSGLNHRFRKIAKIAKELKEGTYQAK</sequence>
<evidence type="ECO:0000259" key="7">
    <source>
        <dbReference type="Pfam" id="PF10298"/>
    </source>
</evidence>